<dbReference type="SUPFAM" id="SSF53474">
    <property type="entry name" value="alpha/beta-Hydrolases"/>
    <property type="match status" value="1"/>
</dbReference>
<organism evidence="2 3">
    <name type="scientific">Carnobacterium iners</name>
    <dbReference type="NCBI Taxonomy" id="1073423"/>
    <lineage>
        <taxon>Bacteria</taxon>
        <taxon>Bacillati</taxon>
        <taxon>Bacillota</taxon>
        <taxon>Bacilli</taxon>
        <taxon>Lactobacillales</taxon>
        <taxon>Carnobacteriaceae</taxon>
        <taxon>Carnobacterium</taxon>
    </lineage>
</organism>
<dbReference type="Gene3D" id="3.40.50.1820">
    <property type="entry name" value="alpha/beta hydrolase"/>
    <property type="match status" value="1"/>
</dbReference>
<dbReference type="GO" id="GO:0016787">
    <property type="term" value="F:hydrolase activity"/>
    <property type="evidence" value="ECO:0007669"/>
    <property type="project" value="InterPro"/>
</dbReference>
<dbReference type="InterPro" id="IPR003140">
    <property type="entry name" value="PLipase/COase/thioEstase"/>
</dbReference>
<keyword evidence="3" id="KW-1185">Reference proteome</keyword>
<feature type="domain" description="Phospholipase/carboxylesterase/thioesterase" evidence="1">
    <location>
        <begin position="11"/>
        <end position="197"/>
    </location>
</feature>
<accession>A0A1X7N5W3</accession>
<evidence type="ECO:0000313" key="3">
    <source>
        <dbReference type="Proteomes" id="UP000193435"/>
    </source>
</evidence>
<dbReference type="AlphaFoldDB" id="A0A1X7N5W3"/>
<dbReference type="STRING" id="1073423.SAMN04488700_1325"/>
<evidence type="ECO:0000313" key="2">
    <source>
        <dbReference type="EMBL" id="SMH31956.1"/>
    </source>
</evidence>
<proteinExistence type="predicted"/>
<dbReference type="InterPro" id="IPR029058">
    <property type="entry name" value="AB_hydrolase_fold"/>
</dbReference>
<protein>
    <submittedName>
        <fullName evidence="2">Phospholipase/carboxylesterase</fullName>
    </submittedName>
</protein>
<evidence type="ECO:0000259" key="1">
    <source>
        <dbReference type="Pfam" id="PF02230"/>
    </source>
</evidence>
<dbReference type="Proteomes" id="UP000193435">
    <property type="component" value="Unassembled WGS sequence"/>
</dbReference>
<dbReference type="EMBL" id="FXBJ01000002">
    <property type="protein sequence ID" value="SMH31956.1"/>
    <property type="molecule type" value="Genomic_DNA"/>
</dbReference>
<sequence>MMQQVIAVGTNNHTIISLHGTGGTATSLFELAHILDPKATKIGFQGEVNENGMNRYFARYPDGSFDLPGLDEATQNLYDSVIEIAGKVGLEKNNLTIIGYSNGANLAKNLLKNFSDLPISTLLLFHPSPINSDKKFKRQSGVNVLMTSGKNDSYISESQFKELETSMLAALINVETYTHDQGHQLTQEEIEQAKSFLLQKNGGF</sequence>
<dbReference type="OrthoDB" id="9796570at2"/>
<gene>
    <name evidence="2" type="ORF">SAMN04488700_1325</name>
</gene>
<name>A0A1X7N5W3_9LACT</name>
<dbReference type="RefSeq" id="WP_085559498.1">
    <property type="nucleotide sequence ID" value="NZ_FOAH01000007.1"/>
</dbReference>
<dbReference type="Pfam" id="PF02230">
    <property type="entry name" value="Abhydrolase_2"/>
    <property type="match status" value="1"/>
</dbReference>
<reference evidence="2 3" key="1">
    <citation type="submission" date="2017-04" db="EMBL/GenBank/DDBJ databases">
        <authorList>
            <person name="Afonso C.L."/>
            <person name="Miller P.J."/>
            <person name="Scott M.A."/>
            <person name="Spackman E."/>
            <person name="Goraichik I."/>
            <person name="Dimitrov K.M."/>
            <person name="Suarez D.L."/>
            <person name="Swayne D.E."/>
        </authorList>
    </citation>
    <scope>NUCLEOTIDE SEQUENCE [LARGE SCALE GENOMIC DNA]</scope>
    <source>
        <strain evidence="2 3">LMG26642</strain>
    </source>
</reference>